<dbReference type="EMBL" id="MASW01000001">
    <property type="protein sequence ID" value="PXY31189.1"/>
    <property type="molecule type" value="Genomic_DNA"/>
</dbReference>
<feature type="compositionally biased region" description="Basic and acidic residues" evidence="1">
    <location>
        <begin position="31"/>
        <end position="50"/>
    </location>
</feature>
<accession>A0A2V4BAV7</accession>
<sequence>MANGDGTQAPEPPQSFADPLAGLVSSGRPEFSVKTDRDQYSDIEIARPVEPDSEMVRGMVDAAMAGERAQAPAPRTAGDDQVGEDGQDDVDANATTGELPAVDAEPKQSEQPAGLYPQQQRAWPARSALLPPMLRRRQLGAQRAEKKDDLAERRDRVPWRKPSSGSAGLAVALVLLLAFGLVAVQFVTSFVESITGLFE</sequence>
<feature type="compositionally biased region" description="Acidic residues" evidence="1">
    <location>
        <begin position="81"/>
        <end position="91"/>
    </location>
</feature>
<feature type="region of interest" description="Disordered" evidence="1">
    <location>
        <begin position="1"/>
        <end position="122"/>
    </location>
</feature>
<name>A0A2V4BAV7_9PSEU</name>
<feature type="transmembrane region" description="Helical" evidence="2">
    <location>
        <begin position="169"/>
        <end position="191"/>
    </location>
</feature>
<gene>
    <name evidence="3" type="ORF">BAY60_01905</name>
</gene>
<evidence type="ECO:0000256" key="1">
    <source>
        <dbReference type="SAM" id="MobiDB-lite"/>
    </source>
</evidence>
<protein>
    <submittedName>
        <fullName evidence="3">Uncharacterized protein</fullName>
    </submittedName>
</protein>
<evidence type="ECO:0000313" key="3">
    <source>
        <dbReference type="EMBL" id="PXY31189.1"/>
    </source>
</evidence>
<feature type="region of interest" description="Disordered" evidence="1">
    <location>
        <begin position="139"/>
        <end position="164"/>
    </location>
</feature>
<keyword evidence="2" id="KW-0472">Membrane</keyword>
<dbReference type="RefSeq" id="WP_112279217.1">
    <property type="nucleotide sequence ID" value="NZ_MASW01000001.1"/>
</dbReference>
<keyword evidence="4" id="KW-1185">Reference proteome</keyword>
<evidence type="ECO:0000256" key="2">
    <source>
        <dbReference type="SAM" id="Phobius"/>
    </source>
</evidence>
<dbReference type="AlphaFoldDB" id="A0A2V4BAV7"/>
<proteinExistence type="predicted"/>
<keyword evidence="2" id="KW-0812">Transmembrane</keyword>
<dbReference type="Proteomes" id="UP000249915">
    <property type="component" value="Unassembled WGS sequence"/>
</dbReference>
<keyword evidence="2" id="KW-1133">Transmembrane helix</keyword>
<reference evidence="3 4" key="1">
    <citation type="submission" date="2016-07" db="EMBL/GenBank/DDBJ databases">
        <title>Draft genome sequence of Prauserella muralis DSM 45305, isolated from a mould-covered wall in an indoor environment.</title>
        <authorList>
            <person name="Ruckert C."/>
            <person name="Albersmeier A."/>
            <person name="Jiang C.-L."/>
            <person name="Jiang Y."/>
            <person name="Kalinowski J."/>
            <person name="Schneider O."/>
            <person name="Winkler A."/>
            <person name="Zotchev S.B."/>
        </authorList>
    </citation>
    <scope>NUCLEOTIDE SEQUENCE [LARGE SCALE GENOMIC DNA]</scope>
    <source>
        <strain evidence="3 4">DSM 45305</strain>
    </source>
</reference>
<organism evidence="3 4">
    <name type="scientific">Prauserella muralis</name>
    <dbReference type="NCBI Taxonomy" id="588067"/>
    <lineage>
        <taxon>Bacteria</taxon>
        <taxon>Bacillati</taxon>
        <taxon>Actinomycetota</taxon>
        <taxon>Actinomycetes</taxon>
        <taxon>Pseudonocardiales</taxon>
        <taxon>Pseudonocardiaceae</taxon>
        <taxon>Prauserella</taxon>
    </lineage>
</organism>
<feature type="compositionally biased region" description="Basic and acidic residues" evidence="1">
    <location>
        <begin position="143"/>
        <end position="158"/>
    </location>
</feature>
<evidence type="ECO:0000313" key="4">
    <source>
        <dbReference type="Proteomes" id="UP000249915"/>
    </source>
</evidence>
<comment type="caution">
    <text evidence="3">The sequence shown here is derived from an EMBL/GenBank/DDBJ whole genome shotgun (WGS) entry which is preliminary data.</text>
</comment>
<dbReference type="OrthoDB" id="3556518at2"/>